<evidence type="ECO:0000313" key="2">
    <source>
        <dbReference type="EMBL" id="PWK54347.1"/>
    </source>
</evidence>
<comment type="caution">
    <text evidence="2">The sequence shown here is derived from an EMBL/GenBank/DDBJ whole genome shotgun (WGS) entry which is preliminary data.</text>
</comment>
<gene>
    <name evidence="2" type="ORF">C8D97_101195</name>
</gene>
<feature type="chain" id="PRO_5016377251" description="Secreted protein" evidence="1">
    <location>
        <begin position="19"/>
        <end position="119"/>
    </location>
</feature>
<protein>
    <recommendedName>
        <fullName evidence="4">Secreted protein</fullName>
    </recommendedName>
</protein>
<dbReference type="RefSeq" id="WP_109761467.1">
    <property type="nucleotide sequence ID" value="NZ_QGGU01000001.1"/>
</dbReference>
<accession>A0A316GHU2</accession>
<dbReference type="OrthoDB" id="7063220at2"/>
<reference evidence="2 3" key="1">
    <citation type="submission" date="2018-05" db="EMBL/GenBank/DDBJ databases">
        <title>Genomic Encyclopedia of Type Strains, Phase IV (KMG-IV): sequencing the most valuable type-strain genomes for metagenomic binning, comparative biology and taxonomic classification.</title>
        <authorList>
            <person name="Goeker M."/>
        </authorList>
    </citation>
    <scope>NUCLEOTIDE SEQUENCE [LARGE SCALE GENOMIC DNA]</scope>
    <source>
        <strain evidence="2 3">DSM 25350</strain>
    </source>
</reference>
<keyword evidence="1" id="KW-0732">Signal</keyword>
<evidence type="ECO:0000313" key="3">
    <source>
        <dbReference type="Proteomes" id="UP000245790"/>
    </source>
</evidence>
<dbReference type="EMBL" id="QGGU01000001">
    <property type="protein sequence ID" value="PWK54347.1"/>
    <property type="molecule type" value="Genomic_DNA"/>
</dbReference>
<evidence type="ECO:0008006" key="4">
    <source>
        <dbReference type="Google" id="ProtNLM"/>
    </source>
</evidence>
<evidence type="ECO:0000256" key="1">
    <source>
        <dbReference type="SAM" id="SignalP"/>
    </source>
</evidence>
<feature type="signal peptide" evidence="1">
    <location>
        <begin position="1"/>
        <end position="18"/>
    </location>
</feature>
<dbReference type="AlphaFoldDB" id="A0A316GHU2"/>
<organism evidence="2 3">
    <name type="scientific">Pleionea mediterranea</name>
    <dbReference type="NCBI Taxonomy" id="523701"/>
    <lineage>
        <taxon>Bacteria</taxon>
        <taxon>Pseudomonadati</taxon>
        <taxon>Pseudomonadota</taxon>
        <taxon>Gammaproteobacteria</taxon>
        <taxon>Oceanospirillales</taxon>
        <taxon>Pleioneaceae</taxon>
        <taxon>Pleionea</taxon>
    </lineage>
</organism>
<sequence>MKYVSFAFALLVASISYAGYTNHYVVNISSNIAYGSMVGARNSADNSQFISCAFVGLPSSQYGVCSARDTAGTYFSCTTTEPYHVDQIRGLSNESYLYIRRDGSKCDYIYSSTGSQYHQ</sequence>
<keyword evidence="3" id="KW-1185">Reference proteome</keyword>
<proteinExistence type="predicted"/>
<name>A0A316GHU2_9GAMM</name>
<dbReference type="Proteomes" id="UP000245790">
    <property type="component" value="Unassembled WGS sequence"/>
</dbReference>